<dbReference type="Proteomes" id="UP001595764">
    <property type="component" value="Unassembled WGS sequence"/>
</dbReference>
<organism evidence="2 3">
    <name type="scientific">Amycolatopsis halotolerans</name>
    <dbReference type="NCBI Taxonomy" id="330083"/>
    <lineage>
        <taxon>Bacteria</taxon>
        <taxon>Bacillati</taxon>
        <taxon>Actinomycetota</taxon>
        <taxon>Actinomycetes</taxon>
        <taxon>Pseudonocardiales</taxon>
        <taxon>Pseudonocardiaceae</taxon>
        <taxon>Amycolatopsis</taxon>
    </lineage>
</organism>
<dbReference type="InterPro" id="IPR015943">
    <property type="entry name" value="WD40/YVTN_repeat-like_dom_sf"/>
</dbReference>
<feature type="signal peptide" evidence="1">
    <location>
        <begin position="1"/>
        <end position="29"/>
    </location>
</feature>
<proteinExistence type="predicted"/>
<dbReference type="PANTHER" id="PTHR47197">
    <property type="entry name" value="PROTEIN NIRF"/>
    <property type="match status" value="1"/>
</dbReference>
<dbReference type="InterPro" id="IPR011048">
    <property type="entry name" value="Haem_d1_sf"/>
</dbReference>
<evidence type="ECO:0000313" key="2">
    <source>
        <dbReference type="EMBL" id="MFC3510444.1"/>
    </source>
</evidence>
<dbReference type="InterPro" id="IPR051200">
    <property type="entry name" value="Host-pathogen_enzymatic-act"/>
</dbReference>
<accession>A0ABV7QF00</accession>
<keyword evidence="1" id="KW-0732">Signal</keyword>
<dbReference type="SUPFAM" id="SSF51004">
    <property type="entry name" value="C-terminal (heme d1) domain of cytochrome cd1-nitrite reductase"/>
    <property type="match status" value="1"/>
</dbReference>
<evidence type="ECO:0000256" key="1">
    <source>
        <dbReference type="SAM" id="SignalP"/>
    </source>
</evidence>
<dbReference type="PANTHER" id="PTHR47197:SF3">
    <property type="entry name" value="DIHYDRO-HEME D1 DEHYDROGENASE"/>
    <property type="match status" value="1"/>
</dbReference>
<dbReference type="EMBL" id="JBHRWI010000013">
    <property type="protein sequence ID" value="MFC3510444.1"/>
    <property type="molecule type" value="Genomic_DNA"/>
</dbReference>
<protein>
    <submittedName>
        <fullName evidence="2">YncE family protein</fullName>
    </submittedName>
</protein>
<dbReference type="RefSeq" id="WP_377872038.1">
    <property type="nucleotide sequence ID" value="NZ_JBHMAY010000035.1"/>
</dbReference>
<dbReference type="Gene3D" id="2.130.10.10">
    <property type="entry name" value="YVTN repeat-like/Quinoprotein amine dehydrogenase"/>
    <property type="match status" value="2"/>
</dbReference>
<comment type="caution">
    <text evidence="2">The sequence shown here is derived from an EMBL/GenBank/DDBJ whole genome shotgun (WGS) entry which is preliminary data.</text>
</comment>
<feature type="chain" id="PRO_5045769911" evidence="1">
    <location>
        <begin position="30"/>
        <end position="349"/>
    </location>
</feature>
<reference evidence="3" key="1">
    <citation type="journal article" date="2019" name="Int. J. Syst. Evol. Microbiol.">
        <title>The Global Catalogue of Microorganisms (GCM) 10K type strain sequencing project: providing services to taxonomists for standard genome sequencing and annotation.</title>
        <authorList>
            <consortium name="The Broad Institute Genomics Platform"/>
            <consortium name="The Broad Institute Genome Sequencing Center for Infectious Disease"/>
            <person name="Wu L."/>
            <person name="Ma J."/>
        </authorList>
    </citation>
    <scope>NUCLEOTIDE SEQUENCE [LARGE SCALE GENOMIC DNA]</scope>
    <source>
        <strain evidence="3">CGMCC 4.7682</strain>
    </source>
</reference>
<sequence>MSTIPRAKIMFLTAAAAAALLAVAPSAEASPDASSLGLPAYSDLVVDEANHHVFVSGGKTSNGVVVTDFGGRVRKTVDGQFGASGLVLSADGRTLYVALASGDAISAIDTTTLAETARYPTGAQTCPAHLARTGSVVWFGYGCEESWNGGIGKLDTAATPPAATLDLQGANVRFHHAPLVASQTGDAGPLVAGQAELSQSSVYVYAVAAGKLESRASGAVVGSDLTDLTLSPDGATIYTASGSRDAVEAFNSKDLTRAGAYRTGQYPNSVAASADGKYLAGGVRNPRDDVYVYKVGGSAPVATVDATSDGVLAPRGLAWAADGERLFAITRPANGPEPALRVLKDPADR</sequence>
<name>A0ABV7QF00_9PSEU</name>
<evidence type="ECO:0000313" key="3">
    <source>
        <dbReference type="Proteomes" id="UP001595764"/>
    </source>
</evidence>
<keyword evidence="3" id="KW-1185">Reference proteome</keyword>
<gene>
    <name evidence="2" type="ORF">ACFORO_09740</name>
</gene>